<evidence type="ECO:0000313" key="2">
    <source>
        <dbReference type="Proteomes" id="UP000823863"/>
    </source>
</evidence>
<protein>
    <submittedName>
        <fullName evidence="1">Uncharacterized protein</fullName>
    </submittedName>
</protein>
<proteinExistence type="predicted"/>
<comment type="caution">
    <text evidence="1">The sequence shown here is derived from an EMBL/GenBank/DDBJ whole genome shotgun (WGS) entry which is preliminary data.</text>
</comment>
<organism evidence="1 2">
    <name type="scientific">Candidatus Enterocloster excrementigallinarum</name>
    <dbReference type="NCBI Taxonomy" id="2838558"/>
    <lineage>
        <taxon>Bacteria</taxon>
        <taxon>Bacillati</taxon>
        <taxon>Bacillota</taxon>
        <taxon>Clostridia</taxon>
        <taxon>Lachnospirales</taxon>
        <taxon>Lachnospiraceae</taxon>
        <taxon>Enterocloster</taxon>
    </lineage>
</organism>
<dbReference type="Proteomes" id="UP000823863">
    <property type="component" value="Unassembled WGS sequence"/>
</dbReference>
<gene>
    <name evidence="1" type="ORF">H9931_08615</name>
</gene>
<sequence length="90" mass="10549">MSQGPEYDLARQLAVGLEKFEGYKPDEEEIRGIGQLILLWADRDWEKGQIRERFPAVFSAALECLTEIRRELEEQWKTNSYRGQQPAESF</sequence>
<evidence type="ECO:0000313" key="1">
    <source>
        <dbReference type="EMBL" id="HJC66764.1"/>
    </source>
</evidence>
<dbReference type="AlphaFoldDB" id="A0A9D2PTD1"/>
<reference evidence="1" key="1">
    <citation type="journal article" date="2021" name="PeerJ">
        <title>Extensive microbial diversity within the chicken gut microbiome revealed by metagenomics and culture.</title>
        <authorList>
            <person name="Gilroy R."/>
            <person name="Ravi A."/>
            <person name="Getino M."/>
            <person name="Pursley I."/>
            <person name="Horton D.L."/>
            <person name="Alikhan N.F."/>
            <person name="Baker D."/>
            <person name="Gharbi K."/>
            <person name="Hall N."/>
            <person name="Watson M."/>
            <person name="Adriaenssens E.M."/>
            <person name="Foster-Nyarko E."/>
            <person name="Jarju S."/>
            <person name="Secka A."/>
            <person name="Antonio M."/>
            <person name="Oren A."/>
            <person name="Chaudhuri R.R."/>
            <person name="La Ragione R."/>
            <person name="Hildebrand F."/>
            <person name="Pallen M.J."/>
        </authorList>
    </citation>
    <scope>NUCLEOTIDE SEQUENCE</scope>
    <source>
        <strain evidence="1">CHK198-12963</strain>
    </source>
</reference>
<accession>A0A9D2PTD1</accession>
<reference evidence="1" key="2">
    <citation type="submission" date="2021-04" db="EMBL/GenBank/DDBJ databases">
        <authorList>
            <person name="Gilroy R."/>
        </authorList>
    </citation>
    <scope>NUCLEOTIDE SEQUENCE</scope>
    <source>
        <strain evidence="1">CHK198-12963</strain>
    </source>
</reference>
<name>A0A9D2PTD1_9FIRM</name>
<dbReference type="EMBL" id="DWWB01000049">
    <property type="protein sequence ID" value="HJC66764.1"/>
    <property type="molecule type" value="Genomic_DNA"/>
</dbReference>